<gene>
    <name evidence="1" type="ORF">SULYE_0282</name>
</gene>
<evidence type="ECO:0008006" key="3">
    <source>
        <dbReference type="Google" id="ProtNLM"/>
    </source>
</evidence>
<comment type="caution">
    <text evidence="1">The sequence shown here is derived from an EMBL/GenBank/DDBJ whole genome shotgun (WGS) entry which is preliminary data.</text>
</comment>
<keyword evidence="2" id="KW-1185">Reference proteome</keyword>
<organism evidence="1 2">
    <name type="scientific">Sulfurihydrogenibium yellowstonense SS-5</name>
    <dbReference type="NCBI Taxonomy" id="432331"/>
    <lineage>
        <taxon>Bacteria</taxon>
        <taxon>Pseudomonadati</taxon>
        <taxon>Aquificota</taxon>
        <taxon>Aquificia</taxon>
        <taxon>Aquificales</taxon>
        <taxon>Hydrogenothermaceae</taxon>
        <taxon>Sulfurihydrogenibium</taxon>
    </lineage>
</organism>
<reference evidence="1 2" key="1">
    <citation type="submission" date="2009-04" db="EMBL/GenBank/DDBJ databases">
        <authorList>
            <person name="Reysenbach A.-L."/>
            <person name="Heidelberg J.F."/>
            <person name="Nelson W.C."/>
        </authorList>
    </citation>
    <scope>NUCLEOTIDE SEQUENCE [LARGE SCALE GENOMIC DNA]</scope>
    <source>
        <strain evidence="1 2">SS-5</strain>
    </source>
</reference>
<name>C4FI98_9AQUI</name>
<sequence length="307" mass="35972">MEKKIKWYKLVFKQNQPIHIGSTKWGIVNKTEIFIPGWTMWGALTITFNQYSKESKLSGNQELFETITCFYPSFYENKNNKLKLNILFPNYKNGLLYLGEYSEDKFRYEFTDTFVSTAIIPGLRSAKEESLHEIEVLLPQSKKEIKEENKKESKKEKKQLYWVGILGIKDDLPDFIKNDLSDFLKKGLNIYIGGDVKYGFGELELVYDREIESKDNDELKNELKNWNIDEYGCLTLDDNKNIKQFLEFSPEIKFEGELKLLAEFDFTKNIPEIKNVSYFINIGSKINSKIPNLSFKLVKGKFEKVCL</sequence>
<evidence type="ECO:0000313" key="2">
    <source>
        <dbReference type="Proteomes" id="UP000005540"/>
    </source>
</evidence>
<dbReference type="AlphaFoldDB" id="C4FI98"/>
<evidence type="ECO:0000313" key="1">
    <source>
        <dbReference type="EMBL" id="EEP61192.1"/>
    </source>
</evidence>
<dbReference type="RefSeq" id="WP_007545721.1">
    <property type="nucleotide sequence ID" value="NZ_ABZS01000017.1"/>
</dbReference>
<accession>C4FI98</accession>
<dbReference type="Proteomes" id="UP000005540">
    <property type="component" value="Unassembled WGS sequence"/>
</dbReference>
<protein>
    <recommendedName>
        <fullName evidence="3">Crispr-associated ramp protein</fullName>
    </recommendedName>
</protein>
<dbReference type="EMBL" id="ABZS01000017">
    <property type="protein sequence ID" value="EEP61192.1"/>
    <property type="molecule type" value="Genomic_DNA"/>
</dbReference>
<proteinExistence type="predicted"/>